<evidence type="ECO:0000256" key="6">
    <source>
        <dbReference type="ARBA" id="ARBA00022729"/>
    </source>
</evidence>
<evidence type="ECO:0000256" key="8">
    <source>
        <dbReference type="ARBA" id="ARBA00022989"/>
    </source>
</evidence>
<evidence type="ECO:0000256" key="10">
    <source>
        <dbReference type="RuleBase" id="RU003827"/>
    </source>
</evidence>
<evidence type="ECO:0000313" key="13">
    <source>
        <dbReference type="EMBL" id="KAJ3613940.1"/>
    </source>
</evidence>
<evidence type="ECO:0000256" key="5">
    <source>
        <dbReference type="ARBA" id="ARBA00022692"/>
    </source>
</evidence>
<dbReference type="Pfam" id="PF01105">
    <property type="entry name" value="EMP24_GP25L"/>
    <property type="match status" value="1"/>
</dbReference>
<sequence length="247" mass="27957">MGLRRGGAKGFFVYYYFLLLLLFRCHSRFGFGSGVCAFALAAQEKGDAEFTFLLPAGTADCFFQTTRRNGTMEVEFQVISGAGMDIDFALLSPQGFQLISEFRRSDGVHMVDPTEEGDYQICFGNRFSRFSEKTVFFEVMVEGPGGGERGGGGGDELEEAELEESLLEYKLEDIRDSMDSVHRRLDRSRQIQAALRAFEARDRNLLEDNLWKVSFWSSISLLVMLGVALMQVYTVRKLFDVKRRVCT</sequence>
<name>A0A9Q0EY22_9TELE</name>
<dbReference type="GO" id="GO:0005789">
    <property type="term" value="C:endoplasmic reticulum membrane"/>
    <property type="evidence" value="ECO:0007669"/>
    <property type="project" value="UniProtKB-SubCell"/>
</dbReference>
<accession>A0A9Q0EY22</accession>
<evidence type="ECO:0000256" key="11">
    <source>
        <dbReference type="SAM" id="Phobius"/>
    </source>
</evidence>
<evidence type="ECO:0000256" key="4">
    <source>
        <dbReference type="ARBA" id="ARBA00007104"/>
    </source>
</evidence>
<protein>
    <recommendedName>
        <fullName evidence="12">GOLD domain-containing protein</fullName>
    </recommendedName>
</protein>
<gene>
    <name evidence="13" type="ORF">NHX12_017519</name>
</gene>
<dbReference type="AlphaFoldDB" id="A0A9Q0EY22"/>
<evidence type="ECO:0000256" key="9">
    <source>
        <dbReference type="ARBA" id="ARBA00023136"/>
    </source>
</evidence>
<keyword evidence="7" id="KW-0256">Endoplasmic reticulum</keyword>
<keyword evidence="9 11" id="KW-0472">Membrane</keyword>
<reference evidence="13" key="1">
    <citation type="submission" date="2022-07" db="EMBL/GenBank/DDBJ databases">
        <title>Chromosome-level genome of Muraenolepis orangiensis.</title>
        <authorList>
            <person name="Kim J."/>
        </authorList>
    </citation>
    <scope>NUCLEOTIDE SEQUENCE</scope>
    <source>
        <strain evidence="13">KU_S4_2022</strain>
        <tissue evidence="13">Muscle</tissue>
    </source>
</reference>
<evidence type="ECO:0000256" key="1">
    <source>
        <dbReference type="ARBA" id="ARBA00004115"/>
    </source>
</evidence>
<dbReference type="PROSITE" id="PS50866">
    <property type="entry name" value="GOLD"/>
    <property type="match status" value="1"/>
</dbReference>
<dbReference type="PANTHER" id="PTHR22811">
    <property type="entry name" value="TRANSMEMBRANE EMP24 DOMAIN-CONTAINING PROTEIN"/>
    <property type="match status" value="1"/>
</dbReference>
<evidence type="ECO:0000313" key="14">
    <source>
        <dbReference type="Proteomes" id="UP001148018"/>
    </source>
</evidence>
<dbReference type="InterPro" id="IPR015720">
    <property type="entry name" value="Emp24-like"/>
</dbReference>
<dbReference type="InterPro" id="IPR009038">
    <property type="entry name" value="GOLD_dom"/>
</dbReference>
<feature type="transmembrane region" description="Helical" evidence="11">
    <location>
        <begin position="213"/>
        <end position="235"/>
    </location>
</feature>
<dbReference type="Proteomes" id="UP001148018">
    <property type="component" value="Unassembled WGS sequence"/>
</dbReference>
<keyword evidence="14" id="KW-1185">Reference proteome</keyword>
<proteinExistence type="inferred from homology"/>
<keyword evidence="8 11" id="KW-1133">Transmembrane helix</keyword>
<comment type="subcellular location">
    <subcellularLocation>
        <location evidence="1">Endoplasmic reticulum membrane</location>
        <topology evidence="1">Single-pass type I membrane protein</topology>
    </subcellularLocation>
    <subcellularLocation>
        <location evidence="2">Endoplasmic reticulum-Golgi intermediate compartment membrane</location>
        <topology evidence="2">Single-pass type I membrane protein</topology>
    </subcellularLocation>
    <subcellularLocation>
        <location evidence="3">Golgi apparatus</location>
        <location evidence="3">cis-Golgi network membrane</location>
        <topology evidence="3">Single-pass type I membrane protein</topology>
    </subcellularLocation>
    <subcellularLocation>
        <location evidence="10">Membrane</location>
        <topology evidence="10">Single-pass type I membrane protein</topology>
    </subcellularLocation>
</comment>
<dbReference type="InterPro" id="IPR036598">
    <property type="entry name" value="GOLD_dom_sf"/>
</dbReference>
<dbReference type="EMBL" id="JANIIK010000034">
    <property type="protein sequence ID" value="KAJ3613940.1"/>
    <property type="molecule type" value="Genomic_DNA"/>
</dbReference>
<dbReference type="SMART" id="SM01190">
    <property type="entry name" value="EMP24_GP25L"/>
    <property type="match status" value="1"/>
</dbReference>
<keyword evidence="5 10" id="KW-0812">Transmembrane</keyword>
<evidence type="ECO:0000259" key="12">
    <source>
        <dbReference type="PROSITE" id="PS50866"/>
    </source>
</evidence>
<evidence type="ECO:0000256" key="3">
    <source>
        <dbReference type="ARBA" id="ARBA00004619"/>
    </source>
</evidence>
<feature type="domain" description="GOLD" evidence="12">
    <location>
        <begin position="59"/>
        <end position="141"/>
    </location>
</feature>
<evidence type="ECO:0000256" key="7">
    <source>
        <dbReference type="ARBA" id="ARBA00022824"/>
    </source>
</evidence>
<dbReference type="GO" id="GO:0033116">
    <property type="term" value="C:endoplasmic reticulum-Golgi intermediate compartment membrane"/>
    <property type="evidence" value="ECO:0007669"/>
    <property type="project" value="UniProtKB-SubCell"/>
</dbReference>
<comment type="similarity">
    <text evidence="4 10">Belongs to the EMP24/GP25L family.</text>
</comment>
<keyword evidence="6" id="KW-0732">Signal</keyword>
<evidence type="ECO:0000256" key="2">
    <source>
        <dbReference type="ARBA" id="ARBA00004151"/>
    </source>
</evidence>
<comment type="caution">
    <text evidence="13">The sequence shown here is derived from an EMBL/GenBank/DDBJ whole genome shotgun (WGS) entry which is preliminary data.</text>
</comment>
<dbReference type="GO" id="GO:0005794">
    <property type="term" value="C:Golgi apparatus"/>
    <property type="evidence" value="ECO:0007669"/>
    <property type="project" value="UniProtKB-SubCell"/>
</dbReference>
<dbReference type="OrthoDB" id="5976732at2759"/>
<dbReference type="SUPFAM" id="SSF101576">
    <property type="entry name" value="Supernatant protein factor (SPF), C-terminal domain"/>
    <property type="match status" value="1"/>
</dbReference>
<organism evidence="13 14">
    <name type="scientific">Muraenolepis orangiensis</name>
    <name type="common">Patagonian moray cod</name>
    <dbReference type="NCBI Taxonomy" id="630683"/>
    <lineage>
        <taxon>Eukaryota</taxon>
        <taxon>Metazoa</taxon>
        <taxon>Chordata</taxon>
        <taxon>Craniata</taxon>
        <taxon>Vertebrata</taxon>
        <taxon>Euteleostomi</taxon>
        <taxon>Actinopterygii</taxon>
        <taxon>Neopterygii</taxon>
        <taxon>Teleostei</taxon>
        <taxon>Neoteleostei</taxon>
        <taxon>Acanthomorphata</taxon>
        <taxon>Zeiogadaria</taxon>
        <taxon>Gadariae</taxon>
        <taxon>Gadiformes</taxon>
        <taxon>Muraenolepidoidei</taxon>
        <taxon>Muraenolepididae</taxon>
        <taxon>Muraenolepis</taxon>
    </lineage>
</organism>